<dbReference type="AlphaFoldDB" id="A0AAE0FDE9"/>
<reference evidence="1 2" key="1">
    <citation type="journal article" date="2015" name="Genome Biol. Evol.">
        <title>Comparative Genomics of a Bacterivorous Green Alga Reveals Evolutionary Causalities and Consequences of Phago-Mixotrophic Mode of Nutrition.</title>
        <authorList>
            <person name="Burns J.A."/>
            <person name="Paasch A."/>
            <person name="Narechania A."/>
            <person name="Kim E."/>
        </authorList>
    </citation>
    <scope>NUCLEOTIDE SEQUENCE [LARGE SCALE GENOMIC DNA]</scope>
    <source>
        <strain evidence="1 2">PLY_AMNH</strain>
    </source>
</reference>
<organism evidence="1 2">
    <name type="scientific">Cymbomonas tetramitiformis</name>
    <dbReference type="NCBI Taxonomy" id="36881"/>
    <lineage>
        <taxon>Eukaryota</taxon>
        <taxon>Viridiplantae</taxon>
        <taxon>Chlorophyta</taxon>
        <taxon>Pyramimonadophyceae</taxon>
        <taxon>Pyramimonadales</taxon>
        <taxon>Pyramimonadaceae</taxon>
        <taxon>Cymbomonas</taxon>
    </lineage>
</organism>
<sequence length="82" mass="8957">MGDTLLSAAPFGEDAARGLLGPFYMAAAIQPVIQATLDAHLDVYVITFLYDDHIVDPQGLYPQGHYSWLEEFGVDLSISKPC</sequence>
<dbReference type="EMBL" id="LGRX02020158">
    <property type="protein sequence ID" value="KAK3257752.1"/>
    <property type="molecule type" value="Genomic_DNA"/>
</dbReference>
<evidence type="ECO:0000313" key="2">
    <source>
        <dbReference type="Proteomes" id="UP001190700"/>
    </source>
</evidence>
<comment type="caution">
    <text evidence="1">The sequence shown here is derived from an EMBL/GenBank/DDBJ whole genome shotgun (WGS) entry which is preliminary data.</text>
</comment>
<gene>
    <name evidence="1" type="ORF">CYMTET_33174</name>
</gene>
<accession>A0AAE0FDE9</accession>
<dbReference type="Proteomes" id="UP001190700">
    <property type="component" value="Unassembled WGS sequence"/>
</dbReference>
<name>A0AAE0FDE9_9CHLO</name>
<proteinExistence type="predicted"/>
<evidence type="ECO:0000313" key="1">
    <source>
        <dbReference type="EMBL" id="KAK3257752.1"/>
    </source>
</evidence>
<keyword evidence="2" id="KW-1185">Reference proteome</keyword>
<protein>
    <submittedName>
        <fullName evidence="1">Uncharacterized protein</fullName>
    </submittedName>
</protein>